<accession>A0A3P8F310</accession>
<dbReference type="EMBL" id="UZAH01037609">
    <property type="protein sequence ID" value="VDP50075.1"/>
    <property type="molecule type" value="Genomic_DNA"/>
</dbReference>
<reference evidence="3" key="2">
    <citation type="submission" date="2019-09" db="UniProtKB">
        <authorList>
            <consortium name="WormBaseParasite"/>
        </authorList>
    </citation>
    <scope>IDENTIFICATION</scope>
</reference>
<evidence type="ECO:0000313" key="2">
    <source>
        <dbReference type="Proteomes" id="UP000050761"/>
    </source>
</evidence>
<gene>
    <name evidence="1" type="ORF">HPBE_LOCUS25259</name>
</gene>
<keyword evidence="2" id="KW-1185">Reference proteome</keyword>
<dbReference type="AlphaFoldDB" id="A0A183GRE0"/>
<organism evidence="2 3">
    <name type="scientific">Heligmosomoides polygyrus</name>
    <name type="common">Parasitic roundworm</name>
    <dbReference type="NCBI Taxonomy" id="6339"/>
    <lineage>
        <taxon>Eukaryota</taxon>
        <taxon>Metazoa</taxon>
        <taxon>Ecdysozoa</taxon>
        <taxon>Nematoda</taxon>
        <taxon>Chromadorea</taxon>
        <taxon>Rhabditida</taxon>
        <taxon>Rhabditina</taxon>
        <taxon>Rhabditomorpha</taxon>
        <taxon>Strongyloidea</taxon>
        <taxon>Heligmosomidae</taxon>
        <taxon>Heligmosomoides</taxon>
    </lineage>
</organism>
<sequence length="213" mass="23486">MPELVAIDWFEAGGEELVSQRCAESAAFVFDVREGFTLLTHTSESRPGNSEVECVQSCLDEGCRALAWDTVNSRHLKRFCPATSPASPQTSGLDAAIRELIESTTVPDCVKNAFTRIVEEFSLVPTSPASPQTSGLDAAIRELIESTTVPDCVKNAFTRIVEEFSLAHHYLLFPMLRLLAIPISSIHSHLNLHPVVASPIPTRLVRSRRDEDR</sequence>
<dbReference type="WBParaSite" id="HPBE_0002526001-mRNA-1">
    <property type="protein sequence ID" value="HPBE_0002526001-mRNA-1"/>
    <property type="gene ID" value="HPBE_0002526001"/>
</dbReference>
<protein>
    <submittedName>
        <fullName evidence="3">Apple domain-containing protein</fullName>
    </submittedName>
</protein>
<proteinExistence type="predicted"/>
<evidence type="ECO:0000313" key="1">
    <source>
        <dbReference type="EMBL" id="VDP50075.1"/>
    </source>
</evidence>
<accession>A0A183GRE0</accession>
<name>A0A183GRE0_HELPZ</name>
<evidence type="ECO:0000313" key="3">
    <source>
        <dbReference type="WBParaSite" id="HPBE_0002526001-mRNA-1"/>
    </source>
</evidence>
<reference evidence="1 2" key="1">
    <citation type="submission" date="2018-11" db="EMBL/GenBank/DDBJ databases">
        <authorList>
            <consortium name="Pathogen Informatics"/>
        </authorList>
    </citation>
    <scope>NUCLEOTIDE SEQUENCE [LARGE SCALE GENOMIC DNA]</scope>
</reference>
<dbReference type="Proteomes" id="UP000050761">
    <property type="component" value="Unassembled WGS sequence"/>
</dbReference>